<reference evidence="3 4" key="1">
    <citation type="submission" date="2019-01" db="EMBL/GenBank/DDBJ databases">
        <title>Sequencing of cultivated peanut Arachis hypogaea provides insights into genome evolution and oil improvement.</title>
        <authorList>
            <person name="Chen X."/>
        </authorList>
    </citation>
    <scope>NUCLEOTIDE SEQUENCE [LARGE SCALE GENOMIC DNA]</scope>
    <source>
        <strain evidence="4">cv. Fuhuasheng</strain>
        <tissue evidence="3">Leaves</tissue>
    </source>
</reference>
<organism evidence="3 4">
    <name type="scientific">Arachis hypogaea</name>
    <name type="common">Peanut</name>
    <dbReference type="NCBI Taxonomy" id="3818"/>
    <lineage>
        <taxon>Eukaryota</taxon>
        <taxon>Viridiplantae</taxon>
        <taxon>Streptophyta</taxon>
        <taxon>Embryophyta</taxon>
        <taxon>Tracheophyta</taxon>
        <taxon>Spermatophyta</taxon>
        <taxon>Magnoliopsida</taxon>
        <taxon>eudicotyledons</taxon>
        <taxon>Gunneridae</taxon>
        <taxon>Pentapetalae</taxon>
        <taxon>rosids</taxon>
        <taxon>fabids</taxon>
        <taxon>Fabales</taxon>
        <taxon>Fabaceae</taxon>
        <taxon>Papilionoideae</taxon>
        <taxon>50 kb inversion clade</taxon>
        <taxon>dalbergioids sensu lato</taxon>
        <taxon>Dalbergieae</taxon>
        <taxon>Pterocarpus clade</taxon>
        <taxon>Arachis</taxon>
    </lineage>
</organism>
<dbReference type="PANTHER" id="PTHR44259">
    <property type="entry name" value="OS07G0183000 PROTEIN-RELATED"/>
    <property type="match status" value="1"/>
</dbReference>
<comment type="caution">
    <text evidence="3">The sequence shown here is derived from an EMBL/GenBank/DDBJ whole genome shotgun (WGS) entry which is preliminary data.</text>
</comment>
<dbReference type="InterPro" id="IPR011047">
    <property type="entry name" value="Quinoprotein_ADH-like_sf"/>
</dbReference>
<dbReference type="InterPro" id="IPR050942">
    <property type="entry name" value="F-box_BR-signaling"/>
</dbReference>
<name>A0A444ZR84_ARAHY</name>
<evidence type="ECO:0000313" key="3">
    <source>
        <dbReference type="EMBL" id="RYR16614.1"/>
    </source>
</evidence>
<dbReference type="InterPro" id="IPR005174">
    <property type="entry name" value="KIB1-4_b-propeller"/>
</dbReference>
<keyword evidence="1" id="KW-0175">Coiled coil</keyword>
<protein>
    <recommendedName>
        <fullName evidence="2">KIB1-4 beta-propeller domain-containing protein</fullName>
    </recommendedName>
</protein>
<dbReference type="Proteomes" id="UP000289738">
    <property type="component" value="Chromosome B04"/>
</dbReference>
<evidence type="ECO:0000259" key="2">
    <source>
        <dbReference type="Pfam" id="PF03478"/>
    </source>
</evidence>
<dbReference type="SUPFAM" id="SSF50998">
    <property type="entry name" value="Quinoprotein alcohol dehydrogenase-like"/>
    <property type="match status" value="1"/>
</dbReference>
<dbReference type="Pfam" id="PF03478">
    <property type="entry name" value="Beta-prop_KIB1-4"/>
    <property type="match status" value="2"/>
</dbReference>
<gene>
    <name evidence="3" type="ORF">Ahy_B04g073644</name>
</gene>
<evidence type="ECO:0000256" key="1">
    <source>
        <dbReference type="SAM" id="Coils"/>
    </source>
</evidence>
<proteinExistence type="predicted"/>
<keyword evidence="4" id="KW-1185">Reference proteome</keyword>
<feature type="coiled-coil region" evidence="1">
    <location>
        <begin position="56"/>
        <end position="83"/>
    </location>
</feature>
<evidence type="ECO:0000313" key="4">
    <source>
        <dbReference type="Proteomes" id="UP000289738"/>
    </source>
</evidence>
<sequence>MVEFDRWSHIHQDLFNEITKRIYSYDNYIQLRLVCKQWNLKLPKIPDGNKVPWLVLSTGSAAKESFEEEAHALEEEVRAPEDEGILDARSLEKKAIYHLILPDMQDNIMCGSYHGWLIIVMVDEGTVRILNPFTKVHLDLPPVSTLPNVININGDECTLGYKGDMITQNTIFMHQTQIWKAIINSAPNNDNDSDFIAVVIYGLFLELAFYMPKKKRWIRFPTRDLYDVHDVIFFEEKIFVVDGEGQLYEFDTRTKSGPVGGKHEATPPPSNVGILNCYYYLIGGDNGSLLMLVKGVRYRYYMKNQKRFCECKTVKFDIYELRKNEKTWSRIHSLGNYILVIGFNSSVKLLPSNFLNCKGNQIYFTDDMYDMREVYFEIITPPFQIGIFDLEDGSYQTFLTDFDRWSNIHQDLLNEITKRFYSYDNYMQLRLVCKQWNLKLPKIPDGNKVPWLVLSMGSAATESFEEEAHVLEEEVRAPEDEGILDTRSLEEKGIYHLILPDMQDNIMCGSCHGWLMIIMVYKGTIRILNPFTKVHLDLPPVSTLPNIININGDECTMYCGDRIITRNTIFMHQTQIWKAIINSAPNNDNDSDFIAVVIYGSLLELAFYMPKEKRWSRFPTRDLDDDVHDVIFFEEKIFAVDGNGQLYEFDTRTKSGPVGGKHEATPPPSIVGMPNCSYYLIGGDNGSLLMLVKGAKYRYYMKNQKRFCECETVKFDIYELRKNEKTWSRIHSLGNYILVIGLNSSVQILPSNILNCKGNQIYFTDNKREMYFENTTPSSDIGIFDLEDGSYQIFLTEVNFFCHPIWILP</sequence>
<dbReference type="AlphaFoldDB" id="A0A444ZR84"/>
<dbReference type="EMBL" id="SDMP01000014">
    <property type="protein sequence ID" value="RYR16614.1"/>
    <property type="molecule type" value="Genomic_DNA"/>
</dbReference>
<feature type="domain" description="KIB1-4 beta-propeller" evidence="2">
    <location>
        <begin position="90"/>
        <end position="388"/>
    </location>
</feature>
<feature type="domain" description="KIB1-4 beta-propeller" evidence="2">
    <location>
        <begin position="488"/>
        <end position="785"/>
    </location>
</feature>
<accession>A0A444ZR84</accession>